<dbReference type="KEGG" id="hap:HAPS_1802"/>
<evidence type="ECO:0000313" key="11">
    <source>
        <dbReference type="Proteomes" id="UP000006743"/>
    </source>
</evidence>
<keyword evidence="7" id="KW-0915">Sodium</keyword>
<evidence type="ECO:0000256" key="2">
    <source>
        <dbReference type="ARBA" id="ARBA00006434"/>
    </source>
</evidence>
<proteinExistence type="inferred from homology"/>
<dbReference type="NCBIfam" id="TIGR00813">
    <property type="entry name" value="sss"/>
    <property type="match status" value="1"/>
</dbReference>
<dbReference type="InterPro" id="IPR038377">
    <property type="entry name" value="Na/Glc_symporter_sf"/>
</dbReference>
<dbReference type="Pfam" id="PF00474">
    <property type="entry name" value="SSF"/>
    <property type="match status" value="1"/>
</dbReference>
<keyword evidence="11" id="KW-1185">Reference proteome</keyword>
<feature type="transmembrane region" description="Helical" evidence="9">
    <location>
        <begin position="377"/>
        <end position="398"/>
    </location>
</feature>
<dbReference type="GO" id="GO:0005412">
    <property type="term" value="F:D-glucose:sodium symporter activity"/>
    <property type="evidence" value="ECO:0007669"/>
    <property type="project" value="TreeGrafter"/>
</dbReference>
<dbReference type="InterPro" id="IPR018212">
    <property type="entry name" value="Na/solute_symporter_CS"/>
</dbReference>
<evidence type="ECO:0000256" key="3">
    <source>
        <dbReference type="ARBA" id="ARBA00022692"/>
    </source>
</evidence>
<evidence type="ECO:0000313" key="10">
    <source>
        <dbReference type="EMBL" id="ACL33312.1"/>
    </source>
</evidence>
<feature type="transmembrane region" description="Helical" evidence="9">
    <location>
        <begin position="72"/>
        <end position="93"/>
    </location>
</feature>
<dbReference type="RefSeq" id="WP_015939924.1">
    <property type="nucleotide sequence ID" value="NC_011852.1"/>
</dbReference>
<feature type="transmembrane region" description="Helical" evidence="9">
    <location>
        <begin position="281"/>
        <end position="305"/>
    </location>
</feature>
<keyword evidence="5 9" id="KW-1133">Transmembrane helix</keyword>
<feature type="transmembrane region" description="Helical" evidence="9">
    <location>
        <begin position="460"/>
        <end position="482"/>
    </location>
</feature>
<evidence type="ECO:0000256" key="6">
    <source>
        <dbReference type="ARBA" id="ARBA00023136"/>
    </source>
</evidence>
<feature type="transmembrane region" description="Helical" evidence="9">
    <location>
        <begin position="6"/>
        <end position="21"/>
    </location>
</feature>
<dbReference type="PANTHER" id="PTHR11819:SF195">
    <property type="entry name" value="SODIUM_GLUCOSE COTRANSPORTER 4"/>
    <property type="match status" value="1"/>
</dbReference>
<evidence type="ECO:0000256" key="9">
    <source>
        <dbReference type="SAM" id="Phobius"/>
    </source>
</evidence>
<evidence type="ECO:0000256" key="1">
    <source>
        <dbReference type="ARBA" id="ARBA00004141"/>
    </source>
</evidence>
<evidence type="ECO:0000256" key="5">
    <source>
        <dbReference type="ARBA" id="ARBA00022989"/>
    </source>
</evidence>
<dbReference type="PATRIC" id="fig|557723.8.peg.1782"/>
<dbReference type="PROSITE" id="PS50283">
    <property type="entry name" value="NA_SOLUT_SYMP_3"/>
    <property type="match status" value="1"/>
</dbReference>
<feature type="transmembrane region" description="Helical" evidence="9">
    <location>
        <begin position="118"/>
        <end position="141"/>
    </location>
</feature>
<evidence type="ECO:0000256" key="8">
    <source>
        <dbReference type="RuleBase" id="RU362091"/>
    </source>
</evidence>
<keyword evidence="3 9" id="KW-0812">Transmembrane</keyword>
<keyword evidence="4" id="KW-0769">Symport</keyword>
<feature type="transmembrane region" description="Helical" evidence="9">
    <location>
        <begin position="191"/>
        <end position="211"/>
    </location>
</feature>
<dbReference type="InterPro" id="IPR001734">
    <property type="entry name" value="Na/solute_symporter"/>
</dbReference>
<dbReference type="Gene3D" id="1.20.1730.10">
    <property type="entry name" value="Sodium/glucose cotransporter"/>
    <property type="match status" value="1"/>
</dbReference>
<feature type="transmembrane region" description="Helical" evidence="9">
    <location>
        <begin position="536"/>
        <end position="554"/>
    </location>
</feature>
<feature type="transmembrane region" description="Helical" evidence="9">
    <location>
        <begin position="161"/>
        <end position="179"/>
    </location>
</feature>
<evidence type="ECO:0000256" key="4">
    <source>
        <dbReference type="ARBA" id="ARBA00022847"/>
    </source>
</evidence>
<feature type="transmembrane region" description="Helical" evidence="9">
    <location>
        <begin position="33"/>
        <end position="52"/>
    </location>
</feature>
<dbReference type="HOGENOM" id="CLU_018808_9_3_6"/>
<dbReference type="GO" id="GO:0005886">
    <property type="term" value="C:plasma membrane"/>
    <property type="evidence" value="ECO:0007669"/>
    <property type="project" value="TreeGrafter"/>
</dbReference>
<keyword evidence="6 9" id="KW-0472">Membrane</keyword>
<dbReference type="CDD" id="cd10328">
    <property type="entry name" value="SLC5sbd_YidK"/>
    <property type="match status" value="1"/>
</dbReference>
<comment type="similarity">
    <text evidence="2 8">Belongs to the sodium:solute symporter (SSF) (TC 2.A.21) family.</text>
</comment>
<dbReference type="EMBL" id="CP001321">
    <property type="protein sequence ID" value="ACL33312.1"/>
    <property type="molecule type" value="Genomic_DNA"/>
</dbReference>
<gene>
    <name evidence="10" type="primary">yidK</name>
    <name evidence="10" type="ordered locus">HAPS_1802</name>
</gene>
<evidence type="ECO:0000256" key="7">
    <source>
        <dbReference type="ARBA" id="ARBA00023201"/>
    </source>
</evidence>
<feature type="transmembrane region" description="Helical" evidence="9">
    <location>
        <begin position="241"/>
        <end position="260"/>
    </location>
</feature>
<feature type="transmembrane region" description="Helical" evidence="9">
    <location>
        <begin position="325"/>
        <end position="345"/>
    </location>
</feature>
<keyword evidence="7" id="KW-0739">Sodium transport</keyword>
<name>B8F7L0_GLAP5</name>
<dbReference type="NCBIfam" id="NF007790">
    <property type="entry name" value="PRK10484.1"/>
    <property type="match status" value="1"/>
</dbReference>
<accession>B8F7L0</accession>
<organism evidence="10 11">
    <name type="scientific">Glaesserella parasuis serovar 5 (strain SH0165)</name>
    <name type="common">Haemophilus parasuis</name>
    <dbReference type="NCBI Taxonomy" id="557723"/>
    <lineage>
        <taxon>Bacteria</taxon>
        <taxon>Pseudomonadati</taxon>
        <taxon>Pseudomonadota</taxon>
        <taxon>Gammaproteobacteria</taxon>
        <taxon>Pasteurellales</taxon>
        <taxon>Pasteurellaceae</taxon>
        <taxon>Glaesserella</taxon>
    </lineage>
</organism>
<reference evidence="10 11" key="1">
    <citation type="journal article" date="2009" name="J. Bacteriol.">
        <title>Complete genome sequence of Haemophilus parasuis SH0165.</title>
        <authorList>
            <person name="Yue M."/>
            <person name="Yang F."/>
            <person name="Yang J."/>
            <person name="Bei W."/>
            <person name="Cai X."/>
            <person name="Chen L."/>
            <person name="Dong J."/>
            <person name="Zhou R."/>
            <person name="Jin M."/>
            <person name="Jin Q."/>
            <person name="Chen H."/>
        </authorList>
    </citation>
    <scope>NUCLEOTIDE SEQUENCE [LARGE SCALE GENOMIC DNA]</scope>
    <source>
        <strain evidence="10 11">SH0165</strain>
    </source>
</reference>
<keyword evidence="7" id="KW-0406">Ion transport</keyword>
<protein>
    <submittedName>
        <fullName evidence="10">SSS family solute:sodium (Na+) symporter</fullName>
    </submittedName>
</protein>
<sequence length="563" mass="61497">MFLTIVSFIIVTAAVGLISWYKTKDDDLSTSKGYFLAGRGLSGAVIGCSMVLTSLSTEQLIGINANSYAGNFSIMAWTVQSVIPLCFLALYLLPKYIRNGYTTIPEFFEARFDRQTRLIMSTLFLFFYLFIAIPTALYTGAIAFNKIFSLQEVFNLSYGEAITYTVIAIGIIGAIYAIFGGLKAVAVSDTWNAVILVIGALLVPIFALAYLGNGSISEGLHIISTTHVEKFNAIGSATDAVPWPAIFTGILIVNFFYWTTNQAIVQRALGARDLKAGQKGILIAALFLLLLPLILNLPGLLSYHILGEGLKPIDASYPSLVNKVLPTWLQGFFVAALFGAILSTFNSFLNSAATIYCNDLLPAITKVKRSDEELIAYAKKIGTVMAIITMIVAPLLMFGTDGIFLFTRRFAGFFNIPIVALFAVGLFNRYVSGLAARITLLAHVVLYFTLVWIINVKVNFVYVMGSLFVFDVALMLILGQFLKRATPYEDNQVNHSNVDLTHWEYARTAVASLVLGLITLHLVLSPLGLASAEGNATMIMGVWAVVQVLILIFFGKKKVVDKA</sequence>
<dbReference type="Proteomes" id="UP000006743">
    <property type="component" value="Chromosome"/>
</dbReference>
<dbReference type="STRING" id="557723.HAPS_1802"/>
<feature type="transmembrane region" description="Helical" evidence="9">
    <location>
        <begin position="410"/>
        <end position="427"/>
    </location>
</feature>
<dbReference type="AlphaFoldDB" id="B8F7L0"/>
<keyword evidence="4" id="KW-0813">Transport</keyword>
<feature type="transmembrane region" description="Helical" evidence="9">
    <location>
        <begin position="434"/>
        <end position="454"/>
    </location>
</feature>
<dbReference type="PANTHER" id="PTHR11819">
    <property type="entry name" value="SOLUTE CARRIER FAMILY 5"/>
    <property type="match status" value="1"/>
</dbReference>
<feature type="transmembrane region" description="Helical" evidence="9">
    <location>
        <begin position="503"/>
        <end position="524"/>
    </location>
</feature>
<comment type="subcellular location">
    <subcellularLocation>
        <location evidence="1">Membrane</location>
        <topology evidence="1">Multi-pass membrane protein</topology>
    </subcellularLocation>
</comment>
<dbReference type="PROSITE" id="PS00456">
    <property type="entry name" value="NA_SOLUT_SYMP_1"/>
    <property type="match status" value="1"/>
</dbReference>